<sequence>MNSSASRLARTGPLRRVGPLGAAAFPSSPPSAIPDLVHRSPAPAPGFRRVGSGTTTPPPARRGQRGPPAPRPPDRGNPSSLRRSSAPPPASMWPRPCV</sequence>
<protein>
    <submittedName>
        <fullName evidence="2">Uncharacterized protein</fullName>
    </submittedName>
</protein>
<feature type="compositionally biased region" description="Low complexity" evidence="1">
    <location>
        <begin position="76"/>
        <end position="85"/>
    </location>
</feature>
<feature type="region of interest" description="Disordered" evidence="1">
    <location>
        <begin position="1"/>
        <end position="98"/>
    </location>
</feature>
<dbReference type="EMBL" id="GBRH01283357">
    <property type="protein sequence ID" value="JAD14538.1"/>
    <property type="molecule type" value="Transcribed_RNA"/>
</dbReference>
<evidence type="ECO:0000256" key="1">
    <source>
        <dbReference type="SAM" id="MobiDB-lite"/>
    </source>
</evidence>
<organism evidence="2">
    <name type="scientific">Arundo donax</name>
    <name type="common">Giant reed</name>
    <name type="synonym">Donax arundinaceus</name>
    <dbReference type="NCBI Taxonomy" id="35708"/>
    <lineage>
        <taxon>Eukaryota</taxon>
        <taxon>Viridiplantae</taxon>
        <taxon>Streptophyta</taxon>
        <taxon>Embryophyta</taxon>
        <taxon>Tracheophyta</taxon>
        <taxon>Spermatophyta</taxon>
        <taxon>Magnoliopsida</taxon>
        <taxon>Liliopsida</taxon>
        <taxon>Poales</taxon>
        <taxon>Poaceae</taxon>
        <taxon>PACMAD clade</taxon>
        <taxon>Arundinoideae</taxon>
        <taxon>Arundineae</taxon>
        <taxon>Arundo</taxon>
    </lineage>
</organism>
<reference evidence="2" key="1">
    <citation type="submission" date="2014-09" db="EMBL/GenBank/DDBJ databases">
        <authorList>
            <person name="Magalhaes I.L.F."/>
            <person name="Oliveira U."/>
            <person name="Santos F.R."/>
            <person name="Vidigal T.H.D.A."/>
            <person name="Brescovit A.D."/>
            <person name="Santos A.J."/>
        </authorList>
    </citation>
    <scope>NUCLEOTIDE SEQUENCE</scope>
    <source>
        <tissue evidence="2">Shoot tissue taken approximately 20 cm above the soil surface</tissue>
    </source>
</reference>
<feature type="compositionally biased region" description="Pro residues" evidence="1">
    <location>
        <begin position="86"/>
        <end position="98"/>
    </location>
</feature>
<reference evidence="2" key="2">
    <citation type="journal article" date="2015" name="Data Brief">
        <title>Shoot transcriptome of the giant reed, Arundo donax.</title>
        <authorList>
            <person name="Barrero R.A."/>
            <person name="Guerrero F.D."/>
            <person name="Moolhuijzen P."/>
            <person name="Goolsby J.A."/>
            <person name="Tidwell J."/>
            <person name="Bellgard S.E."/>
            <person name="Bellgard M.I."/>
        </authorList>
    </citation>
    <scope>NUCLEOTIDE SEQUENCE</scope>
    <source>
        <tissue evidence="2">Shoot tissue taken approximately 20 cm above the soil surface</tissue>
    </source>
</reference>
<accession>A0A0A8XPJ9</accession>
<evidence type="ECO:0000313" key="2">
    <source>
        <dbReference type="EMBL" id="JAD14538.1"/>
    </source>
</evidence>
<name>A0A0A8XPJ9_ARUDO</name>
<dbReference type="AlphaFoldDB" id="A0A0A8XPJ9"/>
<proteinExistence type="predicted"/>